<protein>
    <submittedName>
        <fullName evidence="1">Uncharacterized protein</fullName>
    </submittedName>
</protein>
<evidence type="ECO:0000313" key="1">
    <source>
        <dbReference type="EMBL" id="EGL98253.1"/>
    </source>
</evidence>
<dbReference type="AlphaFoldDB" id="F5VFW4"/>
<accession>F5VFW4</accession>
<reference evidence="1 2" key="1">
    <citation type="journal article" date="2011" name="J. Bacteriol.">
        <title>Genome Sequence of Lactobacillus salivarius NIAS840, Isolated from Chicken Intestine.</title>
        <authorList>
            <person name="Ham J.S."/>
            <person name="Kim H.W."/>
            <person name="Seol K.H."/>
            <person name="Jang A."/>
            <person name="Jeong S.G."/>
            <person name="Oh M.H."/>
            <person name="Kim D.H."/>
            <person name="Kang D.K."/>
            <person name="Kim G.B."/>
            <person name="Cha C.J."/>
        </authorList>
    </citation>
    <scope>NUCLEOTIDE SEQUENCE [LARGE SCALE GENOMIC DNA]</scope>
    <source>
        <strain evidence="1 2">NIAS840</strain>
    </source>
</reference>
<dbReference type="RefSeq" id="WP_004563948.1">
    <property type="nucleotide sequence ID" value="NZ_AFMN01000002.1"/>
</dbReference>
<name>F5VFW4_9LACO</name>
<dbReference type="Proteomes" id="UP000006227">
    <property type="component" value="Unassembled WGS sequence"/>
</dbReference>
<sequence>MANISTAKGTMYLSRKFYDNNKELIDNWVKYYQTPQNYEYYGFAYMKIEEVTEDEVWLKFDGEGRWSWGNTLETLFSSDEFRSQINPYRDDLIKRLYESKEEIEMEYQDYEPGCEILTEREVRINVKKYDNKDKYYTEVIVDTDIDIDYNDYNRIKTGVEDGYLLDENKEGLVKALKDFYYENKDIIEKNDFRLFKKDVLAYVENDSELKGGLCTYRLMDDPDTFLEIMETSLEN</sequence>
<organism evidence="1 2">
    <name type="scientific">Ligilactobacillus salivarius NIAS840</name>
    <dbReference type="NCBI Taxonomy" id="1029822"/>
    <lineage>
        <taxon>Bacteria</taxon>
        <taxon>Bacillati</taxon>
        <taxon>Bacillota</taxon>
        <taxon>Bacilli</taxon>
        <taxon>Lactobacillales</taxon>
        <taxon>Lactobacillaceae</taxon>
        <taxon>Ligilactobacillus</taxon>
    </lineage>
</organism>
<proteinExistence type="predicted"/>
<dbReference type="PATRIC" id="fig|1029822.3.peg.1680"/>
<dbReference type="EMBL" id="AFMN01000002">
    <property type="protein sequence ID" value="EGL98253.1"/>
    <property type="molecule type" value="Genomic_DNA"/>
</dbReference>
<gene>
    <name evidence="1" type="ORF">NIAS840_01684</name>
</gene>
<evidence type="ECO:0000313" key="2">
    <source>
        <dbReference type="Proteomes" id="UP000006227"/>
    </source>
</evidence>
<comment type="caution">
    <text evidence="1">The sequence shown here is derived from an EMBL/GenBank/DDBJ whole genome shotgun (WGS) entry which is preliminary data.</text>
</comment>